<dbReference type="GO" id="GO:0016491">
    <property type="term" value="F:oxidoreductase activity"/>
    <property type="evidence" value="ECO:0007669"/>
    <property type="project" value="UniProtKB-KW"/>
</dbReference>
<keyword evidence="2" id="KW-0521">NADP</keyword>
<accession>A0AAD6CTC5</accession>
<evidence type="ECO:0000256" key="3">
    <source>
        <dbReference type="ARBA" id="ARBA00023002"/>
    </source>
</evidence>
<dbReference type="Pfam" id="PF00106">
    <property type="entry name" value="adh_short"/>
    <property type="match status" value="1"/>
</dbReference>
<gene>
    <name evidence="5" type="ORF">N7494_007878</name>
</gene>
<evidence type="ECO:0000256" key="1">
    <source>
        <dbReference type="ARBA" id="ARBA00006484"/>
    </source>
</evidence>
<evidence type="ECO:0000256" key="2">
    <source>
        <dbReference type="ARBA" id="ARBA00022857"/>
    </source>
</evidence>
<dbReference type="Gene3D" id="3.40.50.720">
    <property type="entry name" value="NAD(P)-binding Rossmann-like Domain"/>
    <property type="match status" value="1"/>
</dbReference>
<dbReference type="EMBL" id="JAQIZZ010000006">
    <property type="protein sequence ID" value="KAJ5538399.1"/>
    <property type="molecule type" value="Genomic_DNA"/>
</dbReference>
<evidence type="ECO:0000256" key="4">
    <source>
        <dbReference type="SAM" id="MobiDB-lite"/>
    </source>
</evidence>
<dbReference type="InterPro" id="IPR002347">
    <property type="entry name" value="SDR_fam"/>
</dbReference>
<dbReference type="AlphaFoldDB" id="A0AAD6CTC5"/>
<reference evidence="5 6" key="1">
    <citation type="journal article" date="2023" name="IMA Fungus">
        <title>Comparative genomic study of the Penicillium genus elucidates a diverse pangenome and 15 lateral gene transfer events.</title>
        <authorList>
            <person name="Petersen C."/>
            <person name="Sorensen T."/>
            <person name="Nielsen M.R."/>
            <person name="Sondergaard T.E."/>
            <person name="Sorensen J.L."/>
            <person name="Fitzpatrick D.A."/>
            <person name="Frisvad J.C."/>
            <person name="Nielsen K.L."/>
        </authorList>
    </citation>
    <scope>NUCLEOTIDE SEQUENCE [LARGE SCALE GENOMIC DNA]</scope>
    <source>
        <strain evidence="5 6">IBT 35679</strain>
    </source>
</reference>
<dbReference type="Proteomes" id="UP001220324">
    <property type="component" value="Unassembled WGS sequence"/>
</dbReference>
<evidence type="ECO:0000313" key="6">
    <source>
        <dbReference type="Proteomes" id="UP001220324"/>
    </source>
</evidence>
<evidence type="ECO:0000313" key="5">
    <source>
        <dbReference type="EMBL" id="KAJ5538399.1"/>
    </source>
</evidence>
<feature type="region of interest" description="Disordered" evidence="4">
    <location>
        <begin position="1"/>
        <end position="21"/>
    </location>
</feature>
<protein>
    <recommendedName>
        <fullName evidence="7">Short-chain dehydrogenase TIC 32, chloroplastic</fullName>
    </recommendedName>
</protein>
<dbReference type="PRINTS" id="PR00081">
    <property type="entry name" value="GDHRDH"/>
</dbReference>
<dbReference type="SUPFAM" id="SSF51735">
    <property type="entry name" value="NAD(P)-binding Rossmann-fold domains"/>
    <property type="match status" value="1"/>
</dbReference>
<comment type="caution">
    <text evidence="5">The sequence shown here is derived from an EMBL/GenBank/DDBJ whole genome shotgun (WGS) entry which is preliminary data.</text>
</comment>
<comment type="similarity">
    <text evidence="1">Belongs to the short-chain dehydrogenases/reductases (SDR) family.</text>
</comment>
<keyword evidence="6" id="KW-1185">Reference proteome</keyword>
<sequence>MSSRYAEAHKQTNGPGDARPTALQIIQDEGLTSKLSDKVFLITGCSSGLGVETAKALATTGATLYLTSRNVPAAEIALADILKPGRIEIIEMDLSTMAGIRLGVERFLSKSTQLNVLICNAGVMAIADLTTTVDGFETQFAVNHLAHFLLFQLLKDTLLASSSPGYSSRVIAVSSSGHRGGGVRLDDYSYTKRPDEYDMWAAYAQSKTANIYMTNEIERRFGSQGLHATSLMPGAISTGIQRHLPPKESAEYARSTWKTMKSPAQGAATTVLAAIGKDLENKGGVYLENCEIAGLYPDDREYDHVPDIAGYAEHAFNEKLEHQVWADSMRMVNGGSAL</sequence>
<organism evidence="5 6">
    <name type="scientific">Penicillium frequentans</name>
    <dbReference type="NCBI Taxonomy" id="3151616"/>
    <lineage>
        <taxon>Eukaryota</taxon>
        <taxon>Fungi</taxon>
        <taxon>Dikarya</taxon>
        <taxon>Ascomycota</taxon>
        <taxon>Pezizomycotina</taxon>
        <taxon>Eurotiomycetes</taxon>
        <taxon>Eurotiomycetidae</taxon>
        <taxon>Eurotiales</taxon>
        <taxon>Aspergillaceae</taxon>
        <taxon>Penicillium</taxon>
    </lineage>
</organism>
<dbReference type="PANTHER" id="PTHR24320">
    <property type="entry name" value="RETINOL DEHYDROGENASE"/>
    <property type="match status" value="1"/>
</dbReference>
<dbReference type="InterPro" id="IPR036291">
    <property type="entry name" value="NAD(P)-bd_dom_sf"/>
</dbReference>
<proteinExistence type="inferred from homology"/>
<feature type="compositionally biased region" description="Basic and acidic residues" evidence="4">
    <location>
        <begin position="1"/>
        <end position="10"/>
    </location>
</feature>
<evidence type="ECO:0008006" key="7">
    <source>
        <dbReference type="Google" id="ProtNLM"/>
    </source>
</evidence>
<name>A0AAD6CTC5_9EURO</name>
<dbReference type="PANTHER" id="PTHR24320:SF272">
    <property type="entry name" value="NAD(P)-BINDING ROSSMANN-FOLD SUPERFAMILY PROTEIN"/>
    <property type="match status" value="1"/>
</dbReference>
<keyword evidence="3" id="KW-0560">Oxidoreductase</keyword>